<dbReference type="AlphaFoldDB" id="A0A9P4HHU2"/>
<proteinExistence type="predicted"/>
<gene>
    <name evidence="1" type="ORF">EK21DRAFT_107425</name>
</gene>
<keyword evidence="2" id="KW-1185">Reference proteome</keyword>
<dbReference type="Proteomes" id="UP000799777">
    <property type="component" value="Unassembled WGS sequence"/>
</dbReference>
<accession>A0A9P4HHU2</accession>
<sequence>MCDTTFAFGQRGSAFFQCPSRREVARLPRKLSVLLSSAQLRQVHHVALGFEDSYLITWRDTSGQDHIDSQSLPLHLQEFLYARDGQQRYLRDVPCIRCSLGPYNSSFFAHDGVSYRWMNLPETLLTALQARIKDGDWLDRPRIVALGADKSFVLITEKHAAVWDLGSYKTVSDLLEFSRTQERGISEIQNIVLHSYRFGSFITQSRNGTLISEDLPSHTLGGLSALKDSILRDTKALERRPLVQRESDKRDNLQRRPSNLQQRAQVRREWSEHKQQFTAQTKGLKLSLSLSISAGSLARLLG</sequence>
<evidence type="ECO:0000313" key="1">
    <source>
        <dbReference type="EMBL" id="KAF2035305.1"/>
    </source>
</evidence>
<reference evidence="1" key="1">
    <citation type="journal article" date="2020" name="Stud. Mycol.">
        <title>101 Dothideomycetes genomes: a test case for predicting lifestyles and emergence of pathogens.</title>
        <authorList>
            <person name="Haridas S."/>
            <person name="Albert R."/>
            <person name="Binder M."/>
            <person name="Bloem J."/>
            <person name="Labutti K."/>
            <person name="Salamov A."/>
            <person name="Andreopoulos B."/>
            <person name="Baker S."/>
            <person name="Barry K."/>
            <person name="Bills G."/>
            <person name="Bluhm B."/>
            <person name="Cannon C."/>
            <person name="Castanera R."/>
            <person name="Culley D."/>
            <person name="Daum C."/>
            <person name="Ezra D."/>
            <person name="Gonzalez J."/>
            <person name="Henrissat B."/>
            <person name="Kuo A."/>
            <person name="Liang C."/>
            <person name="Lipzen A."/>
            <person name="Lutzoni F."/>
            <person name="Magnuson J."/>
            <person name="Mondo S."/>
            <person name="Nolan M."/>
            <person name="Ohm R."/>
            <person name="Pangilinan J."/>
            <person name="Park H.-J."/>
            <person name="Ramirez L."/>
            <person name="Alfaro M."/>
            <person name="Sun H."/>
            <person name="Tritt A."/>
            <person name="Yoshinaga Y."/>
            <person name="Zwiers L.-H."/>
            <person name="Turgeon B."/>
            <person name="Goodwin S."/>
            <person name="Spatafora J."/>
            <person name="Crous P."/>
            <person name="Grigoriev I."/>
        </authorList>
    </citation>
    <scope>NUCLEOTIDE SEQUENCE</scope>
    <source>
        <strain evidence="1">CBS 110217</strain>
    </source>
</reference>
<protein>
    <submittedName>
        <fullName evidence="1">Uncharacterized protein</fullName>
    </submittedName>
</protein>
<name>A0A9P4HHU2_9PLEO</name>
<organism evidence="1 2">
    <name type="scientific">Setomelanomma holmii</name>
    <dbReference type="NCBI Taxonomy" id="210430"/>
    <lineage>
        <taxon>Eukaryota</taxon>
        <taxon>Fungi</taxon>
        <taxon>Dikarya</taxon>
        <taxon>Ascomycota</taxon>
        <taxon>Pezizomycotina</taxon>
        <taxon>Dothideomycetes</taxon>
        <taxon>Pleosporomycetidae</taxon>
        <taxon>Pleosporales</taxon>
        <taxon>Pleosporineae</taxon>
        <taxon>Phaeosphaeriaceae</taxon>
        <taxon>Setomelanomma</taxon>
    </lineage>
</organism>
<dbReference type="EMBL" id="ML978158">
    <property type="protein sequence ID" value="KAF2035305.1"/>
    <property type="molecule type" value="Genomic_DNA"/>
</dbReference>
<evidence type="ECO:0000313" key="2">
    <source>
        <dbReference type="Proteomes" id="UP000799777"/>
    </source>
</evidence>
<dbReference type="OrthoDB" id="5149635at2759"/>
<comment type="caution">
    <text evidence="1">The sequence shown here is derived from an EMBL/GenBank/DDBJ whole genome shotgun (WGS) entry which is preliminary data.</text>
</comment>